<dbReference type="Gene3D" id="1.25.10.10">
    <property type="entry name" value="Leucine-rich Repeat Variant"/>
    <property type="match status" value="1"/>
</dbReference>
<dbReference type="HOGENOM" id="CLU_000327_1_0_1"/>
<feature type="region of interest" description="Disordered" evidence="1">
    <location>
        <begin position="1057"/>
        <end position="1093"/>
    </location>
</feature>
<dbReference type="InterPro" id="IPR011989">
    <property type="entry name" value="ARM-like"/>
</dbReference>
<dbReference type="InterPro" id="IPR057525">
    <property type="entry name" value="UTP20_C"/>
</dbReference>
<dbReference type="eggNOG" id="KOG1823">
    <property type="taxonomic scope" value="Eukaryota"/>
</dbReference>
<dbReference type="Pfam" id="PF07539">
    <property type="entry name" value="UTP20_N"/>
    <property type="match status" value="1"/>
</dbReference>
<dbReference type="InterPro" id="IPR011430">
    <property type="entry name" value="UTP20_N"/>
</dbReference>
<dbReference type="GO" id="GO:0032040">
    <property type="term" value="C:small-subunit processome"/>
    <property type="evidence" value="ECO:0007669"/>
    <property type="project" value="TreeGrafter"/>
</dbReference>
<dbReference type="RefSeq" id="XP_001829929.2">
    <property type="nucleotide sequence ID" value="XM_001829877.2"/>
</dbReference>
<dbReference type="FunCoup" id="A8N4V8">
    <property type="interactions" value="552"/>
</dbReference>
<dbReference type="KEGG" id="cci:CC1G_04618"/>
<evidence type="ECO:0000259" key="2">
    <source>
        <dbReference type="Pfam" id="PF07539"/>
    </source>
</evidence>
<feature type="domain" description="U3 small nucleolar RNA-associated protein 20 N-terminal" evidence="2">
    <location>
        <begin position="839"/>
        <end position="1486"/>
    </location>
</feature>
<keyword evidence="6" id="KW-1185">Reference proteome</keyword>
<sequence length="2847" mass="317199">MEAEELVDAVPQKRFKHQSYNQQLKEVHLPSVFNKLQYETEVADNDSHFHQALDDWRQLSMAPSFLKFAKKADPLSGSMALLLHHWQDIMALWGEAMDSSDDEGLRALLDLLQKFTHDLRTTIAPAYNDLLDRLLNLLAKSISPTALTSLLETFNCLFRYLLVPSIHLDLLEHTWTRIKATLPKCLPEIQRAMAEVWGSVLRKLKSTARVKAVTLLAAEAEVVDDASAWVLVYACKSVSQTLHTATPSIFSPILAYHLDAEDPEPTFKLLRRSLTALIHHVKTADQFADLGNLLIQQLKTVSQGTNVQHLKRTLAVVTVISSVRQGSRLTENQKTTLVSHLETLPITSDLHPSLLPFVTSIYAATDMSHWIGPGLKFLQRSWGIIERRENDADDATCIQFSLKLHGSLAELGWGGWKMVALPLVLKATVRPNLLESEPSKLLAFCASLRRLKKISPNEVDFVWRTKIEKCALARLEVLKEQTGEAVDTEINDIFTLSPFFSEAVIPALIGLIDFNLQKSADPATDTPRAWVIEGAVQALSRRPAKEWTTKVPLQAWSKQAIERWSWSHHVIGSMVVLSESITSNVEQLPFDSAYPNLQSALLSYSRPLRLSALRFLNSKLVNVPEGAGEVVKRCLQGEEATVDLQGVRERVLRIGRVGQVVGDRQGADVCARWLIAQLKVNLRPLWSPAIAAIGSLAQRFGDLVWQLLFAELRSVTSSDSSERKVSNGGVSDAEQMSDEDVDPWEEERSWRDPSAHKLRVVSAQWEDEAHGVKEYIKSHQEKERFDAATYEFQLLSGLGECSSLVEKYNRELIPYFLGLLTPSFDATTNANIQLSDIQISKQKLISWFTLFSKFANPKALYATSTLKSVYVLFLSHPYRPLQRIALTCLLTYKSPHLTSHEDKFRALLDDTRWRDELTTLELVNLEHREREEVVDVLTRLLFGLMLEKKGRTRGTDRRAAVLTALANCTDEELGLLVDLMLQPLGMDRNSHSSAAESGFEFGTFGGEVGDGQMVGYLMLLGDLMRLLGSRLVNYWPALLGSTIDLVNYAQSKIQELAPAGQQSAEEAPENEDEVEDEGVEEAAHVDSASSSTNPRTLRTIRQLGLKRFADFFRVPISFPFDPYLPSAFSSFISPRLAHLAQENTQAPSALLDLFQVWSREHAQVFFLVQYDNRLLPSLYNCLVATNVKPAVVDRVFDIVEKILGHAEEDPEVTTRVLEPHVDLLLTNLAKLVEYAKHTAPPPKASSGPSVLSLSLTTPLGQRHLTILSLLAPYSTSPSQAITLLNLFLPVFRKPNKQAPEKVKSNILIIIRNMMRLVPDLKSLESPLWRRVFDTLSHLLLTLKTRVGRTQLVEAFTQLGSIANEQGQGWLLAIAQQLASLNAYSVKRLDEPDFDRRLAAYSSFNDDASQSTSLAPLAWIPLLQQAFFDIQDGEELAVRAAAAHTLRRFVDVVASSAVIAEAIPGGSAEATTYNTVFLSVYLSGLRSLVSAPLHVHSPTLESSLSVKADLLGVLSYTVAQSPETISPTIAALRPLLEGGDEEANFFNNVLHIQVHRRTRAVRRLGERADREGFQTAGKEHEAGVVRDWLIPIVCWFIGNGGGFKTTNSAQKQDQQQHLTTNEAIHAMGKLARHLPWAPYYALVQRYLRLAKARTEWEKVYVRTIVSVLENFTFVVSDGEEKVEADAMDVDGQESPTAAAEVAEGADAEAEEQEEAAVEEGELHIPEAKPDAPVPRRQPKILTSLKSKLLPALLTYLSPPSHRFEEDQTPLTVRLPIAVAIARLTLYLPVSSPQDIDRKKTELRRLATELSHMMRSRSQEVRDSVREVLGRIAMLVLRVGEEEKNVPAAATGEDVGFDRVQYLRVVVEELATALVRGPQVHVLACTVQSIVTKVTLGVEEANRMEKNSEEGVDESSKTADDDSTIPIDTTKRSPILLDNILHLICDIASRILFGDVAVSEGQDGAPGPPNHASAAFREPRKSTNASYTLFALAAQFTSPSRLPDLFKDVRSVMKTTSNMKVLNMVDEVLRRVSGGLERNAGVELKKQEADATTPPDGDWLLTVISGLITGNIAFLKERPEPLKAKNKKKRRDGSDKPDDHIVQTKRVVKQEVDHYAHNSFRFIVLGLDLFNSAMRRGRFMSASDAAYRQIDLLLPAIGNTLYSASTPVLLAALKSVALLVTRFATKLPGMRRALPVYVNQVISIIRTSGGGGGSMGGTDGDLLQSALRTLGVMIRDGPKTMTGSDGTVSPGVEIQEKDLSFLLELVTPDLEDPDKQNVTFTLLRAIVSRRFIVPEMYDIMEDRVAPLLVQSQSGVVREQARALLLQFMLDYPQGKGRLQKTLAFLLRNATTYVHESGRVSILELLGAILSKFQVGLIKEYGEMVFVTLVMVIANDDSAKCKEMAAALLTTLYGRFDPDARKTFVRSWLRKWVKAGTQTTEGGKKKLAWVALQVWGIVVDAAVKDQEETVQDWCKDTIEDVTLALHQSKSHFDSLAQSADEDSMDVDGPSKPSNELEWQLAYYSLTALSKVLRAVPSYARCDPSDKGKGIPVPWNLVTAHLLFPHAWVRTAASRALGVLFNAHPIASVAAILQSSTFEPGHPFAPGGLRDTASKLCDQLKSEHLDSALGLQVVKNLVWIGRYWSSEDDDSSQSAEIEVESEAEDDEAGEAELEQGPAGLDNLPWLFSKLSYQVRGALIRRKGRQGRNNPNWTQQPLAVVRWFAAMVTYLEPKRLEQFLTHILSPLYRIIEEDTIRDDQLEELKTTAIELRELVQQKVGGTTFSLVYNTIRQRILDTRRDRRTKRVMLATHHPEQAQRRKEKKLKLKKDSKKRRDHSFIDARGGKRRRKEA</sequence>
<name>A8N4V8_COPC7</name>
<dbReference type="SUPFAM" id="SSF48371">
    <property type="entry name" value="ARM repeat"/>
    <property type="match status" value="2"/>
</dbReference>
<dbReference type="PANTHER" id="PTHR17695:SF11">
    <property type="entry name" value="SMALL SUBUNIT PROCESSOME COMPONENT 20 HOMOLOG"/>
    <property type="match status" value="1"/>
</dbReference>
<comment type="caution">
    <text evidence="5">The sequence shown here is derived from an EMBL/GenBank/DDBJ whole genome shotgun (WGS) entry which is preliminary data.</text>
</comment>
<dbReference type="Proteomes" id="UP000001861">
    <property type="component" value="Unassembled WGS sequence"/>
</dbReference>
<dbReference type="Pfam" id="PF20416">
    <property type="entry name" value="UTP20"/>
    <property type="match status" value="2"/>
</dbReference>
<feature type="region of interest" description="Disordered" evidence="1">
    <location>
        <begin position="2643"/>
        <end position="2668"/>
    </location>
</feature>
<feature type="domain" description="U3 small nucleolar RNA-associated protein 20" evidence="3">
    <location>
        <begin position="1859"/>
        <end position="2043"/>
    </location>
</feature>
<feature type="compositionally biased region" description="Basic residues" evidence="1">
    <location>
        <begin position="2815"/>
        <end position="2831"/>
    </location>
</feature>
<dbReference type="InterPro" id="IPR046523">
    <property type="entry name" value="UTP20_dom"/>
</dbReference>
<evidence type="ECO:0000313" key="6">
    <source>
        <dbReference type="Proteomes" id="UP000001861"/>
    </source>
</evidence>
<feature type="compositionally biased region" description="Basic and acidic residues" evidence="1">
    <location>
        <begin position="2090"/>
        <end position="2099"/>
    </location>
</feature>
<proteinExistence type="predicted"/>
<feature type="compositionally biased region" description="Basic and acidic residues" evidence="1">
    <location>
        <begin position="2832"/>
        <end position="2847"/>
    </location>
</feature>
<feature type="region of interest" description="Disordered" evidence="1">
    <location>
        <begin position="1900"/>
        <end position="1926"/>
    </location>
</feature>
<evidence type="ECO:0000256" key="1">
    <source>
        <dbReference type="SAM" id="MobiDB-lite"/>
    </source>
</evidence>
<reference evidence="5 6" key="1">
    <citation type="journal article" date="2010" name="Proc. Natl. Acad. Sci. U.S.A.">
        <title>Insights into evolution of multicellular fungi from the assembled chromosomes of the mushroom Coprinopsis cinerea (Coprinus cinereus).</title>
        <authorList>
            <person name="Stajich J.E."/>
            <person name="Wilke S.K."/>
            <person name="Ahren D."/>
            <person name="Au C.H."/>
            <person name="Birren B.W."/>
            <person name="Borodovsky M."/>
            <person name="Burns C."/>
            <person name="Canback B."/>
            <person name="Casselton L.A."/>
            <person name="Cheng C.K."/>
            <person name="Deng J."/>
            <person name="Dietrich F.S."/>
            <person name="Fargo D.C."/>
            <person name="Farman M.L."/>
            <person name="Gathman A.C."/>
            <person name="Goldberg J."/>
            <person name="Guigo R."/>
            <person name="Hoegger P.J."/>
            <person name="Hooker J.B."/>
            <person name="Huggins A."/>
            <person name="James T.Y."/>
            <person name="Kamada T."/>
            <person name="Kilaru S."/>
            <person name="Kodira C."/>
            <person name="Kues U."/>
            <person name="Kupfer D."/>
            <person name="Kwan H.S."/>
            <person name="Lomsadze A."/>
            <person name="Li W."/>
            <person name="Lilly W.W."/>
            <person name="Ma L.J."/>
            <person name="Mackey A.J."/>
            <person name="Manning G."/>
            <person name="Martin F."/>
            <person name="Muraguchi H."/>
            <person name="Natvig D.O."/>
            <person name="Palmerini H."/>
            <person name="Ramesh M.A."/>
            <person name="Rehmeyer C.J."/>
            <person name="Roe B.A."/>
            <person name="Shenoy N."/>
            <person name="Stanke M."/>
            <person name="Ter-Hovhannisyan V."/>
            <person name="Tunlid A."/>
            <person name="Velagapudi R."/>
            <person name="Vision T.J."/>
            <person name="Zeng Q."/>
            <person name="Zolan M.E."/>
            <person name="Pukkila P.J."/>
        </authorList>
    </citation>
    <scope>NUCLEOTIDE SEQUENCE [LARGE SCALE GENOMIC DNA]</scope>
    <source>
        <strain evidence="6">Okayama-7 / 130 / ATCC MYA-4618 / FGSC 9003</strain>
    </source>
</reference>
<protein>
    <submittedName>
        <fullName evidence="5">U3 snoRNP protein Utp20</fullName>
    </submittedName>
</protein>
<feature type="region of interest" description="Disordered" evidence="1">
    <location>
        <begin position="720"/>
        <end position="748"/>
    </location>
</feature>
<dbReference type="InParanoid" id="A8N4V8"/>
<dbReference type="InterPro" id="IPR052575">
    <property type="entry name" value="SSU_processome_comp_20"/>
</dbReference>
<dbReference type="InterPro" id="IPR016024">
    <property type="entry name" value="ARM-type_fold"/>
</dbReference>
<dbReference type="GO" id="GO:0030686">
    <property type="term" value="C:90S preribosome"/>
    <property type="evidence" value="ECO:0007669"/>
    <property type="project" value="TreeGrafter"/>
</dbReference>
<dbReference type="VEuPathDB" id="FungiDB:CC1G_04618"/>
<feature type="domain" description="U3 small nucleolar RNA-associated protein 20" evidence="3">
    <location>
        <begin position="1768"/>
        <end position="1833"/>
    </location>
</feature>
<feature type="domain" description="U3 small nucleolar RNA-associated protein 20 C-terminal" evidence="4">
    <location>
        <begin position="2566"/>
        <end position="2830"/>
    </location>
</feature>
<dbReference type="Pfam" id="PF23099">
    <property type="entry name" value="UTP20_C"/>
    <property type="match status" value="1"/>
</dbReference>
<dbReference type="OrthoDB" id="360653at2759"/>
<evidence type="ECO:0000313" key="5">
    <source>
        <dbReference type="EMBL" id="EAU91851.2"/>
    </source>
</evidence>
<dbReference type="EMBL" id="AACS02000003">
    <property type="protein sequence ID" value="EAU91851.2"/>
    <property type="molecule type" value="Genomic_DNA"/>
</dbReference>
<dbReference type="OMA" id="EGLMAMF"/>
<dbReference type="PANTHER" id="PTHR17695">
    <property type="entry name" value="SMALL SUBUNIT PROCESSOME COMPONENT 20 HOMOLOG"/>
    <property type="match status" value="1"/>
</dbReference>
<feature type="compositionally biased region" description="Basic and acidic residues" evidence="1">
    <location>
        <begin position="1900"/>
        <end position="1918"/>
    </location>
</feature>
<dbReference type="STRING" id="240176.A8N4V8"/>
<evidence type="ECO:0000259" key="4">
    <source>
        <dbReference type="Pfam" id="PF23099"/>
    </source>
</evidence>
<feature type="region of interest" description="Disordered" evidence="1">
    <location>
        <begin position="2803"/>
        <end position="2847"/>
    </location>
</feature>
<feature type="compositionally biased region" description="Acidic residues" evidence="1">
    <location>
        <begin position="1066"/>
        <end position="1080"/>
    </location>
</feature>
<accession>A8N4V8</accession>
<organism evidence="5 6">
    <name type="scientific">Coprinopsis cinerea (strain Okayama-7 / 130 / ATCC MYA-4618 / FGSC 9003)</name>
    <name type="common">Inky cap fungus</name>
    <name type="synonym">Hormographiella aspergillata</name>
    <dbReference type="NCBI Taxonomy" id="240176"/>
    <lineage>
        <taxon>Eukaryota</taxon>
        <taxon>Fungi</taxon>
        <taxon>Dikarya</taxon>
        <taxon>Basidiomycota</taxon>
        <taxon>Agaricomycotina</taxon>
        <taxon>Agaricomycetes</taxon>
        <taxon>Agaricomycetidae</taxon>
        <taxon>Agaricales</taxon>
        <taxon>Agaricineae</taxon>
        <taxon>Psathyrellaceae</taxon>
        <taxon>Coprinopsis</taxon>
    </lineage>
</organism>
<dbReference type="GeneID" id="6006367"/>
<feature type="region of interest" description="Disordered" evidence="1">
    <location>
        <begin position="2077"/>
        <end position="2099"/>
    </location>
</feature>
<gene>
    <name evidence="5" type="ORF">CC1G_04618</name>
</gene>
<evidence type="ECO:0000259" key="3">
    <source>
        <dbReference type="Pfam" id="PF20416"/>
    </source>
</evidence>
<feature type="compositionally biased region" description="Acidic residues" evidence="1">
    <location>
        <begin position="735"/>
        <end position="745"/>
    </location>
</feature>